<evidence type="ECO:0000256" key="1">
    <source>
        <dbReference type="SAM" id="MobiDB-lite"/>
    </source>
</evidence>
<protein>
    <recommendedName>
        <fullName evidence="4">Secreted protein</fullName>
    </recommendedName>
</protein>
<evidence type="ECO:0008006" key="4">
    <source>
        <dbReference type="Google" id="ProtNLM"/>
    </source>
</evidence>
<feature type="region of interest" description="Disordered" evidence="1">
    <location>
        <begin position="51"/>
        <end position="74"/>
    </location>
</feature>
<accession>A0ABT5B5H8</accession>
<sequence length="120" mass="12849">MEFGRLWAAFTLLLAIAFAVVFTAAPADPLIERFEEPTVDVPAEQDDAAFMARQTSFDSEQTAHPQPAPKAKKETAALPSLHLPRIVVTQLTTFGGQESAAPPSKSRCIANARGPPTSES</sequence>
<gene>
    <name evidence="2" type="ORF">POL58_16670</name>
</gene>
<feature type="compositionally biased region" description="Polar residues" evidence="1">
    <location>
        <begin position="53"/>
        <end position="64"/>
    </location>
</feature>
<comment type="caution">
    <text evidence="2">The sequence shown here is derived from an EMBL/GenBank/DDBJ whole genome shotgun (WGS) entry which is preliminary data.</text>
</comment>
<dbReference type="RefSeq" id="WP_271999206.1">
    <property type="nucleotide sequence ID" value="NZ_JAQNDN010000007.1"/>
</dbReference>
<proteinExistence type="predicted"/>
<name>A0ABT5B5H8_9BACT</name>
<feature type="region of interest" description="Disordered" evidence="1">
    <location>
        <begin position="94"/>
        <end position="120"/>
    </location>
</feature>
<dbReference type="EMBL" id="JAQNDN010000007">
    <property type="protein sequence ID" value="MDC0669390.1"/>
    <property type="molecule type" value="Genomic_DNA"/>
</dbReference>
<organism evidence="2 3">
    <name type="scientific">Nannocystis radixulma</name>
    <dbReference type="NCBI Taxonomy" id="2995305"/>
    <lineage>
        <taxon>Bacteria</taxon>
        <taxon>Pseudomonadati</taxon>
        <taxon>Myxococcota</taxon>
        <taxon>Polyangia</taxon>
        <taxon>Nannocystales</taxon>
        <taxon>Nannocystaceae</taxon>
        <taxon>Nannocystis</taxon>
    </lineage>
</organism>
<evidence type="ECO:0000313" key="2">
    <source>
        <dbReference type="EMBL" id="MDC0669390.1"/>
    </source>
</evidence>
<keyword evidence="3" id="KW-1185">Reference proteome</keyword>
<reference evidence="2 3" key="1">
    <citation type="submission" date="2022-11" db="EMBL/GenBank/DDBJ databases">
        <title>Minimal conservation of predation-associated metabolite biosynthetic gene clusters underscores biosynthetic potential of Myxococcota including descriptions for ten novel species: Archangium lansinium sp. nov., Myxococcus landrumus sp. nov., Nannocystis bai.</title>
        <authorList>
            <person name="Ahearne A."/>
            <person name="Stevens C."/>
            <person name="Dowd S."/>
        </authorList>
    </citation>
    <scope>NUCLEOTIDE SEQUENCE [LARGE SCALE GENOMIC DNA]</scope>
    <source>
        <strain evidence="2 3">NCELM</strain>
    </source>
</reference>
<dbReference type="Proteomes" id="UP001217838">
    <property type="component" value="Unassembled WGS sequence"/>
</dbReference>
<evidence type="ECO:0000313" key="3">
    <source>
        <dbReference type="Proteomes" id="UP001217838"/>
    </source>
</evidence>